<dbReference type="GO" id="GO:0006886">
    <property type="term" value="P:intracellular protein transport"/>
    <property type="evidence" value="ECO:0007669"/>
    <property type="project" value="TreeGrafter"/>
</dbReference>
<gene>
    <name evidence="3" type="ORF">K505DRAFT_278490</name>
</gene>
<feature type="domain" description="UBX" evidence="2">
    <location>
        <begin position="372"/>
        <end position="452"/>
    </location>
</feature>
<dbReference type="PANTHER" id="PTHR46467:SF1">
    <property type="entry name" value="TETHER CONTAINING UBX DOMAIN FOR GLUT4"/>
    <property type="match status" value="1"/>
</dbReference>
<name>A0A6A6X8P8_9PLEO</name>
<feature type="compositionally biased region" description="Low complexity" evidence="1">
    <location>
        <begin position="286"/>
        <end position="300"/>
    </location>
</feature>
<evidence type="ECO:0000259" key="2">
    <source>
        <dbReference type="PROSITE" id="PS50033"/>
    </source>
</evidence>
<reference evidence="3" key="1">
    <citation type="journal article" date="2020" name="Stud. Mycol.">
        <title>101 Dothideomycetes genomes: a test case for predicting lifestyles and emergence of pathogens.</title>
        <authorList>
            <person name="Haridas S."/>
            <person name="Albert R."/>
            <person name="Binder M."/>
            <person name="Bloem J."/>
            <person name="Labutti K."/>
            <person name="Salamov A."/>
            <person name="Andreopoulos B."/>
            <person name="Baker S."/>
            <person name="Barry K."/>
            <person name="Bills G."/>
            <person name="Bluhm B."/>
            <person name="Cannon C."/>
            <person name="Castanera R."/>
            <person name="Culley D."/>
            <person name="Daum C."/>
            <person name="Ezra D."/>
            <person name="Gonzalez J."/>
            <person name="Henrissat B."/>
            <person name="Kuo A."/>
            <person name="Liang C."/>
            <person name="Lipzen A."/>
            <person name="Lutzoni F."/>
            <person name="Magnuson J."/>
            <person name="Mondo S."/>
            <person name="Nolan M."/>
            <person name="Ohm R."/>
            <person name="Pangilinan J."/>
            <person name="Park H.-J."/>
            <person name="Ramirez L."/>
            <person name="Alfaro M."/>
            <person name="Sun H."/>
            <person name="Tritt A."/>
            <person name="Yoshinaga Y."/>
            <person name="Zwiers L.-H."/>
            <person name="Turgeon B."/>
            <person name="Goodwin S."/>
            <person name="Spatafora J."/>
            <person name="Crous P."/>
            <person name="Grigoriev I."/>
        </authorList>
    </citation>
    <scope>NUCLEOTIDE SEQUENCE</scope>
    <source>
        <strain evidence="3">CBS 109.77</strain>
    </source>
</reference>
<keyword evidence="4" id="KW-1185">Reference proteome</keyword>
<dbReference type="Pfam" id="PF00789">
    <property type="entry name" value="UBX"/>
    <property type="match status" value="1"/>
</dbReference>
<evidence type="ECO:0000256" key="1">
    <source>
        <dbReference type="SAM" id="MobiDB-lite"/>
    </source>
</evidence>
<dbReference type="EMBL" id="MU001961">
    <property type="protein sequence ID" value="KAF2792631.1"/>
    <property type="molecule type" value="Genomic_DNA"/>
</dbReference>
<dbReference type="PANTHER" id="PTHR46467">
    <property type="entry name" value="TETHER CONTAINING UBX DOMAIN FOR GLUT4"/>
    <property type="match status" value="1"/>
</dbReference>
<dbReference type="AlphaFoldDB" id="A0A6A6X8P8"/>
<dbReference type="Pfam" id="PF11470">
    <property type="entry name" value="TUG-UBL1"/>
    <property type="match status" value="1"/>
</dbReference>
<dbReference type="GO" id="GO:0005634">
    <property type="term" value="C:nucleus"/>
    <property type="evidence" value="ECO:0007669"/>
    <property type="project" value="TreeGrafter"/>
</dbReference>
<feature type="region of interest" description="Disordered" evidence="1">
    <location>
        <begin position="231"/>
        <end position="301"/>
    </location>
</feature>
<organism evidence="3 4">
    <name type="scientific">Melanomma pulvis-pyrius CBS 109.77</name>
    <dbReference type="NCBI Taxonomy" id="1314802"/>
    <lineage>
        <taxon>Eukaryota</taxon>
        <taxon>Fungi</taxon>
        <taxon>Dikarya</taxon>
        <taxon>Ascomycota</taxon>
        <taxon>Pezizomycotina</taxon>
        <taxon>Dothideomycetes</taxon>
        <taxon>Pleosporomycetidae</taxon>
        <taxon>Pleosporales</taxon>
        <taxon>Melanommataceae</taxon>
        <taxon>Melanomma</taxon>
    </lineage>
</organism>
<feature type="region of interest" description="Disordered" evidence="1">
    <location>
        <begin position="476"/>
        <end position="529"/>
    </location>
</feature>
<dbReference type="GO" id="GO:0005737">
    <property type="term" value="C:cytoplasm"/>
    <property type="evidence" value="ECO:0007669"/>
    <property type="project" value="TreeGrafter"/>
</dbReference>
<proteinExistence type="predicted"/>
<dbReference type="PROSITE" id="PS50033">
    <property type="entry name" value="UBX"/>
    <property type="match status" value="1"/>
</dbReference>
<dbReference type="GO" id="GO:0012506">
    <property type="term" value="C:vesicle membrane"/>
    <property type="evidence" value="ECO:0007669"/>
    <property type="project" value="TreeGrafter"/>
</dbReference>
<dbReference type="InterPro" id="IPR001012">
    <property type="entry name" value="UBX_dom"/>
</dbReference>
<protein>
    <recommendedName>
        <fullName evidence="2">UBX domain-containing protein</fullName>
    </recommendedName>
</protein>
<dbReference type="InterPro" id="IPR029071">
    <property type="entry name" value="Ubiquitin-like_domsf"/>
</dbReference>
<evidence type="ECO:0000313" key="4">
    <source>
        <dbReference type="Proteomes" id="UP000799757"/>
    </source>
</evidence>
<accession>A0A6A6X8P8</accession>
<feature type="compositionally biased region" description="Basic and acidic residues" evidence="1">
    <location>
        <begin position="241"/>
        <end position="253"/>
    </location>
</feature>
<dbReference type="CDD" id="cd01767">
    <property type="entry name" value="UBX"/>
    <property type="match status" value="1"/>
</dbReference>
<dbReference type="Proteomes" id="UP000799757">
    <property type="component" value="Unassembled WGS sequence"/>
</dbReference>
<feature type="compositionally biased region" description="Low complexity" evidence="1">
    <location>
        <begin position="264"/>
        <end position="273"/>
    </location>
</feature>
<dbReference type="Gene3D" id="3.10.20.90">
    <property type="entry name" value="Phosphatidylinositol 3-kinase Catalytic Subunit, Chain A, domain 1"/>
    <property type="match status" value="2"/>
</dbReference>
<feature type="compositionally biased region" description="Basic and acidic residues" evidence="1">
    <location>
        <begin position="480"/>
        <end position="491"/>
    </location>
</feature>
<dbReference type="InterPro" id="IPR021569">
    <property type="entry name" value="TUG-UBL1"/>
</dbReference>
<dbReference type="CDD" id="cd16105">
    <property type="entry name" value="Ubl_ASPSCR1_like"/>
    <property type="match status" value="1"/>
</dbReference>
<sequence>MSHVVVFNSSAKTVKISTSPTTYLTEVRDEACQKFFVSKDQFTLKYNNKPISLSQQIRLANLPQGARLELVQASRSPTVISVALQLPASEKSVRLTKKFASNTSLWELLRQFESGEANYNFTQRGVPQLSTNGTTGAGRLNYETPVITIMPSHRELSEFVELQKTLTQIGFDNGSASLRLNFKDSGKPLEEAMAEISQYFSSSDPTTSGAHADTSAQASSILGLAKAALGVPETTTSETSGKQELEQESKSDAMEIDPTPEPAPETTSTPPDSSVHKTENTPLQEAPASTPSGSAPSQQSKLPRNVQIFAAPTSSTPQAARQAWNERDYVPTIEHAKSHQASLQTRTRNQRLLSDKELEQQENARLEKVNATAQKGGSLRVRMPDGVIIQMDMSRSDTADALYDFVASFLERKNEPFQLKHTSSTGKLVLISKDKKRLIQDLGLSSRETVTFVWDEGASDEARVSRATLAKEWQSQAQELKVEEPAAKEEPEPVVQSKAEGKRKVGMSNGDKESKIKNILGKGLFRGKK</sequence>
<dbReference type="OrthoDB" id="440781at2759"/>
<evidence type="ECO:0000313" key="3">
    <source>
        <dbReference type="EMBL" id="KAF2792631.1"/>
    </source>
</evidence>
<dbReference type="SUPFAM" id="SSF54236">
    <property type="entry name" value="Ubiquitin-like"/>
    <property type="match status" value="2"/>
</dbReference>